<protein>
    <submittedName>
        <fullName evidence="2">Eukaryotic translation initiation factor 4G-like isoform X1</fullName>
    </submittedName>
</protein>
<evidence type="ECO:0000256" key="1">
    <source>
        <dbReference type="SAM" id="MobiDB-lite"/>
    </source>
</evidence>
<dbReference type="EMBL" id="BKCJ010319221">
    <property type="protein sequence ID" value="GEZ75509.1"/>
    <property type="molecule type" value="Genomic_DNA"/>
</dbReference>
<reference evidence="2" key="1">
    <citation type="journal article" date="2019" name="Sci. Rep.">
        <title>Draft genome of Tanacetum cinerariifolium, the natural source of mosquito coil.</title>
        <authorList>
            <person name="Yamashiro T."/>
            <person name="Shiraishi A."/>
            <person name="Satake H."/>
            <person name="Nakayama K."/>
        </authorList>
    </citation>
    <scope>NUCLEOTIDE SEQUENCE</scope>
</reference>
<comment type="caution">
    <text evidence="2">The sequence shown here is derived from an EMBL/GenBank/DDBJ whole genome shotgun (WGS) entry which is preliminary data.</text>
</comment>
<sequence length="55" mass="5531">TLDTLTTHVTVKSPDASVHKSTLGLPKVPWSNTVPPTSSSSGTTGPATLVKGSDA</sequence>
<feature type="compositionally biased region" description="Low complexity" evidence="1">
    <location>
        <begin position="29"/>
        <end position="48"/>
    </location>
</feature>
<keyword evidence="2" id="KW-0648">Protein biosynthesis</keyword>
<dbReference type="AlphaFoldDB" id="A0A699ITA3"/>
<accession>A0A699ITA3</accession>
<gene>
    <name evidence="2" type="ORF">Tci_547482</name>
</gene>
<dbReference type="GO" id="GO:0003743">
    <property type="term" value="F:translation initiation factor activity"/>
    <property type="evidence" value="ECO:0007669"/>
    <property type="project" value="UniProtKB-KW"/>
</dbReference>
<evidence type="ECO:0000313" key="2">
    <source>
        <dbReference type="EMBL" id="GEZ75509.1"/>
    </source>
</evidence>
<feature type="non-terminal residue" evidence="2">
    <location>
        <position position="1"/>
    </location>
</feature>
<proteinExistence type="predicted"/>
<keyword evidence="2" id="KW-0396">Initiation factor</keyword>
<feature type="region of interest" description="Disordered" evidence="1">
    <location>
        <begin position="28"/>
        <end position="55"/>
    </location>
</feature>
<organism evidence="2">
    <name type="scientific">Tanacetum cinerariifolium</name>
    <name type="common">Dalmatian daisy</name>
    <name type="synonym">Chrysanthemum cinerariifolium</name>
    <dbReference type="NCBI Taxonomy" id="118510"/>
    <lineage>
        <taxon>Eukaryota</taxon>
        <taxon>Viridiplantae</taxon>
        <taxon>Streptophyta</taxon>
        <taxon>Embryophyta</taxon>
        <taxon>Tracheophyta</taxon>
        <taxon>Spermatophyta</taxon>
        <taxon>Magnoliopsida</taxon>
        <taxon>eudicotyledons</taxon>
        <taxon>Gunneridae</taxon>
        <taxon>Pentapetalae</taxon>
        <taxon>asterids</taxon>
        <taxon>campanulids</taxon>
        <taxon>Asterales</taxon>
        <taxon>Asteraceae</taxon>
        <taxon>Asteroideae</taxon>
        <taxon>Anthemideae</taxon>
        <taxon>Anthemidinae</taxon>
        <taxon>Tanacetum</taxon>
    </lineage>
</organism>
<name>A0A699ITA3_TANCI</name>